<evidence type="ECO:0000313" key="10">
    <source>
        <dbReference type="Proteomes" id="UP000199392"/>
    </source>
</evidence>
<evidence type="ECO:0000256" key="1">
    <source>
        <dbReference type="ARBA" id="ARBA00000966"/>
    </source>
</evidence>
<dbReference type="Pfam" id="PF01270">
    <property type="entry name" value="Glyco_hydro_8"/>
    <property type="match status" value="1"/>
</dbReference>
<evidence type="ECO:0000256" key="4">
    <source>
        <dbReference type="ARBA" id="ARBA00022801"/>
    </source>
</evidence>
<evidence type="ECO:0000256" key="3">
    <source>
        <dbReference type="ARBA" id="ARBA00012601"/>
    </source>
</evidence>
<evidence type="ECO:0000256" key="5">
    <source>
        <dbReference type="ARBA" id="ARBA00023001"/>
    </source>
</evidence>
<dbReference type="EMBL" id="FOZW01000001">
    <property type="protein sequence ID" value="SFS31210.1"/>
    <property type="molecule type" value="Genomic_DNA"/>
</dbReference>
<keyword evidence="10" id="KW-1185">Reference proteome</keyword>
<reference evidence="10" key="1">
    <citation type="submission" date="2016-10" db="EMBL/GenBank/DDBJ databases">
        <authorList>
            <person name="Varghese N."/>
            <person name="Submissions S."/>
        </authorList>
    </citation>
    <scope>NUCLEOTIDE SEQUENCE [LARGE SCALE GENOMIC DNA]</scope>
    <source>
        <strain evidence="10">DSM 26894</strain>
    </source>
</reference>
<keyword evidence="5" id="KW-0136">Cellulose degradation</keyword>
<accession>A0A1I6NTJ5</accession>
<dbReference type="GO" id="GO:0030245">
    <property type="term" value="P:cellulose catabolic process"/>
    <property type="evidence" value="ECO:0007669"/>
    <property type="project" value="UniProtKB-KW"/>
</dbReference>
<protein>
    <recommendedName>
        <fullName evidence="3">cellulase</fullName>
        <ecNumber evidence="3">3.2.1.4</ecNumber>
    </recommendedName>
</protein>
<gene>
    <name evidence="9" type="ORF">SAMN04488050_10165</name>
</gene>
<dbReference type="AlphaFoldDB" id="A0A1I6NTJ5"/>
<dbReference type="RefSeq" id="WP_245696125.1">
    <property type="nucleotide sequence ID" value="NZ_FNCL01000008.1"/>
</dbReference>
<keyword evidence="4" id="KW-0378">Hydrolase</keyword>
<dbReference type="Proteomes" id="UP000199392">
    <property type="component" value="Unassembled WGS sequence"/>
</dbReference>
<feature type="signal peptide" evidence="8">
    <location>
        <begin position="1"/>
        <end position="17"/>
    </location>
</feature>
<keyword evidence="8" id="KW-0732">Signal</keyword>
<comment type="catalytic activity">
    <reaction evidence="1">
        <text>Endohydrolysis of (1-&gt;4)-beta-D-glucosidic linkages in cellulose, lichenin and cereal beta-D-glucans.</text>
        <dbReference type="EC" id="3.2.1.4"/>
    </reaction>
</comment>
<evidence type="ECO:0000256" key="6">
    <source>
        <dbReference type="ARBA" id="ARBA00023295"/>
    </source>
</evidence>
<dbReference type="SUPFAM" id="SSF48208">
    <property type="entry name" value="Six-hairpin glycosidases"/>
    <property type="match status" value="1"/>
</dbReference>
<dbReference type="EC" id="3.2.1.4" evidence="3"/>
<dbReference type="GO" id="GO:0008810">
    <property type="term" value="F:cellulase activity"/>
    <property type="evidence" value="ECO:0007669"/>
    <property type="project" value="UniProtKB-EC"/>
</dbReference>
<keyword evidence="7" id="KW-0119">Carbohydrate metabolism</keyword>
<feature type="chain" id="PRO_5011544638" description="cellulase" evidence="8">
    <location>
        <begin position="18"/>
        <end position="339"/>
    </location>
</feature>
<comment type="similarity">
    <text evidence="2">Belongs to the glycosyl hydrolase 8 (cellulase D) family.</text>
</comment>
<dbReference type="Gene3D" id="1.50.10.10">
    <property type="match status" value="1"/>
</dbReference>
<dbReference type="STRING" id="311180.SAMN04488050_10165"/>
<keyword evidence="7" id="KW-0624">Polysaccharide degradation</keyword>
<sequence>MLAGVAAMAATPLSAQAATLDGGQCWRFWRARFVQPDGRVVDDLQNATSHSEGQGYGLLLAQAYGDERTFRHIEEWTDHNLAIRQDSLMAWQWVPRRRDNIEDWHNATDGDLFRAWALLRAARDSGWWHYRDKAIAIARDIADLCLAPDPRAPEELLLKPGAESRATPERVLFNPSYIMPRALRELGIAAEDERLIRAADHGETVLAELSREPVIPDWIDVTAEGFAPPQEHALRSSYDALRVPLYLAWSRRSRNPAVTKMLAQFDSSGAPGKVVVSADATGRVRDVSDYAGYRAIASLARCDTIPAVQARDSAQSYYPATLQLLAGLAKREQGYCERP</sequence>
<dbReference type="InterPro" id="IPR008928">
    <property type="entry name" value="6-hairpin_glycosidase_sf"/>
</dbReference>
<evidence type="ECO:0000313" key="9">
    <source>
        <dbReference type="EMBL" id="SFS31210.1"/>
    </source>
</evidence>
<evidence type="ECO:0000256" key="2">
    <source>
        <dbReference type="ARBA" id="ARBA00009209"/>
    </source>
</evidence>
<evidence type="ECO:0000256" key="8">
    <source>
        <dbReference type="SAM" id="SignalP"/>
    </source>
</evidence>
<dbReference type="PRINTS" id="PR00735">
    <property type="entry name" value="GLHYDRLASE8"/>
</dbReference>
<evidence type="ECO:0000256" key="7">
    <source>
        <dbReference type="ARBA" id="ARBA00023326"/>
    </source>
</evidence>
<dbReference type="InterPro" id="IPR012341">
    <property type="entry name" value="6hp_glycosidase-like_sf"/>
</dbReference>
<name>A0A1I6NTJ5_9RHOB</name>
<organism evidence="9 10">
    <name type="scientific">Alloyangia pacifica</name>
    <dbReference type="NCBI Taxonomy" id="311180"/>
    <lineage>
        <taxon>Bacteria</taxon>
        <taxon>Pseudomonadati</taxon>
        <taxon>Pseudomonadota</taxon>
        <taxon>Alphaproteobacteria</taxon>
        <taxon>Rhodobacterales</taxon>
        <taxon>Roseobacteraceae</taxon>
        <taxon>Alloyangia</taxon>
    </lineage>
</organism>
<dbReference type="InterPro" id="IPR002037">
    <property type="entry name" value="Glyco_hydro_8"/>
</dbReference>
<keyword evidence="6" id="KW-0326">Glycosidase</keyword>
<proteinExistence type="inferred from homology"/>